<dbReference type="SUPFAM" id="SSF48695">
    <property type="entry name" value="Multiheme cytochromes"/>
    <property type="match status" value="1"/>
</dbReference>
<gene>
    <name evidence="12" type="ORF">EDC39_105102</name>
</gene>
<evidence type="ECO:0000256" key="3">
    <source>
        <dbReference type="ARBA" id="ARBA00011887"/>
    </source>
</evidence>
<dbReference type="GO" id="GO:0030288">
    <property type="term" value="C:outer membrane-bounded periplasmic space"/>
    <property type="evidence" value="ECO:0007669"/>
    <property type="project" value="TreeGrafter"/>
</dbReference>
<dbReference type="GO" id="GO:0046872">
    <property type="term" value="F:metal ion binding"/>
    <property type="evidence" value="ECO:0007669"/>
    <property type="project" value="UniProtKB-KW"/>
</dbReference>
<evidence type="ECO:0000256" key="6">
    <source>
        <dbReference type="ARBA" id="ARBA00022729"/>
    </source>
</evidence>
<evidence type="ECO:0000256" key="7">
    <source>
        <dbReference type="ARBA" id="ARBA00022837"/>
    </source>
</evidence>
<comment type="subcellular location">
    <subcellularLocation>
        <location evidence="1">Cell envelope</location>
    </subcellularLocation>
</comment>
<dbReference type="OrthoDB" id="5428211at2"/>
<dbReference type="GO" id="GO:0042279">
    <property type="term" value="F:nitrite reductase (cytochrome, ammonia-forming) activity"/>
    <property type="evidence" value="ECO:0007669"/>
    <property type="project" value="UniProtKB-EC"/>
</dbReference>
<keyword evidence="5" id="KW-0479">Metal-binding</keyword>
<evidence type="ECO:0000256" key="4">
    <source>
        <dbReference type="ARBA" id="ARBA00022617"/>
    </source>
</evidence>
<keyword evidence="7" id="KW-0106">Calcium</keyword>
<evidence type="ECO:0000256" key="1">
    <source>
        <dbReference type="ARBA" id="ARBA00004196"/>
    </source>
</evidence>
<dbReference type="GO" id="GO:0019645">
    <property type="term" value="P:anaerobic electron transport chain"/>
    <property type="evidence" value="ECO:0007669"/>
    <property type="project" value="TreeGrafter"/>
</dbReference>
<dbReference type="PANTHER" id="PTHR30633">
    <property type="entry name" value="CYTOCHROME C-552 RESPIRATORY NITRITE REDUCTASE"/>
    <property type="match status" value="1"/>
</dbReference>
<evidence type="ECO:0000256" key="9">
    <source>
        <dbReference type="ARBA" id="ARBA00023004"/>
    </source>
</evidence>
<keyword evidence="9" id="KW-0408">Iron</keyword>
<dbReference type="EMBL" id="VNIB01000005">
    <property type="protein sequence ID" value="TYO98733.1"/>
    <property type="molecule type" value="Genomic_DNA"/>
</dbReference>
<dbReference type="Gene3D" id="1.10.1130.10">
    <property type="entry name" value="Flavocytochrome C3, Chain A"/>
    <property type="match status" value="1"/>
</dbReference>
<dbReference type="PANTHER" id="PTHR30633:SF0">
    <property type="entry name" value="CYTOCHROME C-552"/>
    <property type="match status" value="1"/>
</dbReference>
<evidence type="ECO:0000256" key="10">
    <source>
        <dbReference type="ARBA" id="ARBA00049131"/>
    </source>
</evidence>
<sequence length="365" mass="40868">MKKLVLILLAGFVGGGLLLLSPADAMRNVGRTVLDGAHGDRQLLPRTCRACHRGMAMAIRGEEEVCYACHGSQDERDKMRRAGLLGDGARLDNIAREFRKPYRHPVEKSRGVHHPQERLPEEQVNAARHVECVDCHHPHQVDRDQPFRGMVGKRVGNFQGAIENEYELCYRCHAESANLPIGSTNKHAEFKQTNRSYHPVEAEGRNLYVISLLPPYNERKENPGDVTRMTCSDCHGSDDASGPQGPHGSNYAGLLRLNYDTSDERPESRYAYELCYRCHDRTSILSNESFPYHALHIRGNPAGTSCHTCHDAHGSSKYQYLIRFNEEVVSPTADGKLEFKATGIGTRHGSCLLNCHGVEHNPMSY</sequence>
<keyword evidence="6" id="KW-0732">Signal</keyword>
<keyword evidence="8" id="KW-0560">Oxidoreductase</keyword>
<evidence type="ECO:0000313" key="13">
    <source>
        <dbReference type="Proteomes" id="UP000324159"/>
    </source>
</evidence>
<evidence type="ECO:0000259" key="11">
    <source>
        <dbReference type="Pfam" id="PF22113"/>
    </source>
</evidence>
<organism evidence="12 13">
    <name type="scientific">Geothermobacter ehrlichii</name>
    <dbReference type="NCBI Taxonomy" id="213224"/>
    <lineage>
        <taxon>Bacteria</taxon>
        <taxon>Pseudomonadati</taxon>
        <taxon>Thermodesulfobacteriota</taxon>
        <taxon>Desulfuromonadia</taxon>
        <taxon>Desulfuromonadales</taxon>
        <taxon>Geothermobacteraceae</taxon>
        <taxon>Geothermobacter</taxon>
    </lineage>
</organism>
<evidence type="ECO:0000256" key="5">
    <source>
        <dbReference type="ARBA" id="ARBA00022723"/>
    </source>
</evidence>
<dbReference type="InterPro" id="IPR036280">
    <property type="entry name" value="Multihaem_cyt_sf"/>
</dbReference>
<dbReference type="Pfam" id="PF22113">
    <property type="entry name" value="Mtrc-MtrF_II-IV_dom"/>
    <property type="match status" value="1"/>
</dbReference>
<dbReference type="AlphaFoldDB" id="A0A5D3WL91"/>
<dbReference type="RefSeq" id="WP_148895672.1">
    <property type="nucleotide sequence ID" value="NZ_VNIB01000005.1"/>
</dbReference>
<keyword evidence="4" id="KW-0349">Heme</keyword>
<comment type="catalytic activity">
    <reaction evidence="10">
        <text>6 Fe(III)-[cytochrome c] + NH4(+) + 2 H2O = 6 Fe(II)-[cytochrome c] + nitrite + 8 H(+)</text>
        <dbReference type="Rhea" id="RHEA:13089"/>
        <dbReference type="Rhea" id="RHEA-COMP:10350"/>
        <dbReference type="Rhea" id="RHEA-COMP:14399"/>
        <dbReference type="ChEBI" id="CHEBI:15377"/>
        <dbReference type="ChEBI" id="CHEBI:15378"/>
        <dbReference type="ChEBI" id="CHEBI:16301"/>
        <dbReference type="ChEBI" id="CHEBI:28938"/>
        <dbReference type="ChEBI" id="CHEBI:29033"/>
        <dbReference type="ChEBI" id="CHEBI:29034"/>
        <dbReference type="EC" id="1.7.2.2"/>
    </reaction>
</comment>
<dbReference type="InterPro" id="IPR054337">
    <property type="entry name" value="Mtrc-MtrF-like_dom_II/IV"/>
</dbReference>
<evidence type="ECO:0000313" key="12">
    <source>
        <dbReference type="EMBL" id="TYO98733.1"/>
    </source>
</evidence>
<reference evidence="12 13" key="1">
    <citation type="submission" date="2019-07" db="EMBL/GenBank/DDBJ databases">
        <title>Genomic Encyclopedia of Type Strains, Phase IV (KMG-IV): sequencing the most valuable type-strain genomes for metagenomic binning, comparative biology and taxonomic classification.</title>
        <authorList>
            <person name="Goeker M."/>
        </authorList>
    </citation>
    <scope>NUCLEOTIDE SEQUENCE [LARGE SCALE GENOMIC DNA]</scope>
    <source>
        <strain evidence="12 13">SS015</strain>
    </source>
</reference>
<proteinExistence type="inferred from homology"/>
<protein>
    <recommendedName>
        <fullName evidence="3">nitrite reductase (cytochrome; ammonia-forming)</fullName>
        <ecNumber evidence="3">1.7.2.2</ecNumber>
    </recommendedName>
</protein>
<evidence type="ECO:0000256" key="8">
    <source>
        <dbReference type="ARBA" id="ARBA00023002"/>
    </source>
</evidence>
<feature type="domain" description="Outer membrane cytochrome MtrC/MtrF-like" evidence="11">
    <location>
        <begin position="157"/>
        <end position="316"/>
    </location>
</feature>
<keyword evidence="13" id="KW-1185">Reference proteome</keyword>
<dbReference type="GO" id="GO:0020037">
    <property type="term" value="F:heme binding"/>
    <property type="evidence" value="ECO:0007669"/>
    <property type="project" value="TreeGrafter"/>
</dbReference>
<dbReference type="InterPro" id="IPR003321">
    <property type="entry name" value="Cyt_c552"/>
</dbReference>
<name>A0A5D3WL91_9BACT</name>
<accession>A0A5D3WL91</accession>
<evidence type="ECO:0000256" key="2">
    <source>
        <dbReference type="ARBA" id="ARBA00009288"/>
    </source>
</evidence>
<dbReference type="Proteomes" id="UP000324159">
    <property type="component" value="Unassembled WGS sequence"/>
</dbReference>
<dbReference type="EC" id="1.7.2.2" evidence="3"/>
<comment type="caution">
    <text evidence="12">The sequence shown here is derived from an EMBL/GenBank/DDBJ whole genome shotgun (WGS) entry which is preliminary data.</text>
</comment>
<comment type="similarity">
    <text evidence="2">Belongs to the cytochrome c-552 family.</text>
</comment>